<dbReference type="PRINTS" id="PR00039">
    <property type="entry name" value="HTHLYSR"/>
</dbReference>
<dbReference type="SUPFAM" id="SSF53850">
    <property type="entry name" value="Periplasmic binding protein-like II"/>
    <property type="match status" value="1"/>
</dbReference>
<evidence type="ECO:0000259" key="5">
    <source>
        <dbReference type="PROSITE" id="PS50931"/>
    </source>
</evidence>
<dbReference type="AlphaFoldDB" id="A0A5Q4ZLZ2"/>
<dbReference type="InterPro" id="IPR036390">
    <property type="entry name" value="WH_DNA-bd_sf"/>
</dbReference>
<gene>
    <name evidence="6" type="ORF">PDMSB3_2229</name>
</gene>
<sequence length="340" mass="37088">MISLTSEAARRACYAWRIRAADRSLLLIGERASIAHSHIQADMDRLQAMTTFVTVVETEGFASAARKLNVSPSVVSRMVTELEERLGVRLLTRTTRIVRLTDAGATYFEDCRRILGEIDAAEVTAAGTHAAPRGQLTVTAPVLFGKMHLMPIVLDYLARYPAVNVNCWFLDRVVNMVDEGADVAVRIGELPSSSLQAIAVGGVRRVLCAAPAYLDRYGVPERPEDLAGHTTIQASGVSPAPEWRFTADRQSLVVPIQPRMITTTNDSAIAAAVAGLGVTRLLSYQVAREIEAGALKIVLADYEPAALPVHVVHREGRHANQKVRSFLDLAIETLRTKSWV</sequence>
<dbReference type="GO" id="GO:0003700">
    <property type="term" value="F:DNA-binding transcription factor activity"/>
    <property type="evidence" value="ECO:0007669"/>
    <property type="project" value="InterPro"/>
</dbReference>
<comment type="similarity">
    <text evidence="1">Belongs to the LysR transcriptional regulatory family.</text>
</comment>
<keyword evidence="3" id="KW-0238">DNA-binding</keyword>
<evidence type="ECO:0000256" key="3">
    <source>
        <dbReference type="ARBA" id="ARBA00023125"/>
    </source>
</evidence>
<dbReference type="Gene3D" id="3.40.190.290">
    <property type="match status" value="1"/>
</dbReference>
<accession>A0A5Q4ZLZ2</accession>
<evidence type="ECO:0000313" key="7">
    <source>
        <dbReference type="Proteomes" id="UP000325811"/>
    </source>
</evidence>
<dbReference type="GO" id="GO:0006351">
    <property type="term" value="P:DNA-templated transcription"/>
    <property type="evidence" value="ECO:0007669"/>
    <property type="project" value="TreeGrafter"/>
</dbReference>
<evidence type="ECO:0000313" key="6">
    <source>
        <dbReference type="EMBL" id="VVD33513.1"/>
    </source>
</evidence>
<dbReference type="FunFam" id="1.10.10.10:FF:000001">
    <property type="entry name" value="LysR family transcriptional regulator"/>
    <property type="match status" value="1"/>
</dbReference>
<keyword evidence="4" id="KW-0804">Transcription</keyword>
<dbReference type="InterPro" id="IPR036388">
    <property type="entry name" value="WH-like_DNA-bd_sf"/>
</dbReference>
<dbReference type="KEGG" id="pdio:PDMSB3_2229.1"/>
<dbReference type="Gene3D" id="1.10.10.10">
    <property type="entry name" value="Winged helix-like DNA-binding domain superfamily/Winged helix DNA-binding domain"/>
    <property type="match status" value="1"/>
</dbReference>
<dbReference type="PANTHER" id="PTHR30537">
    <property type="entry name" value="HTH-TYPE TRANSCRIPTIONAL REGULATOR"/>
    <property type="match status" value="1"/>
</dbReference>
<name>A0A5Q4ZLZ2_9BURK</name>
<evidence type="ECO:0000256" key="1">
    <source>
        <dbReference type="ARBA" id="ARBA00009437"/>
    </source>
</evidence>
<protein>
    <submittedName>
        <fullName evidence="6">Transcriptional regulator</fullName>
    </submittedName>
</protein>
<evidence type="ECO:0000256" key="2">
    <source>
        <dbReference type="ARBA" id="ARBA00023015"/>
    </source>
</evidence>
<dbReference type="EMBL" id="LR699554">
    <property type="protein sequence ID" value="VVD33513.1"/>
    <property type="molecule type" value="Genomic_DNA"/>
</dbReference>
<dbReference type="Proteomes" id="UP000325811">
    <property type="component" value="Chromosome II"/>
</dbReference>
<dbReference type="Pfam" id="PF03466">
    <property type="entry name" value="LysR_substrate"/>
    <property type="match status" value="1"/>
</dbReference>
<dbReference type="PANTHER" id="PTHR30537:SF5">
    <property type="entry name" value="HTH-TYPE TRANSCRIPTIONAL ACTIVATOR TTDR-RELATED"/>
    <property type="match status" value="1"/>
</dbReference>
<keyword evidence="7" id="KW-1185">Reference proteome</keyword>
<dbReference type="InterPro" id="IPR000847">
    <property type="entry name" value="LysR_HTH_N"/>
</dbReference>
<dbReference type="PROSITE" id="PS50931">
    <property type="entry name" value="HTH_LYSR"/>
    <property type="match status" value="1"/>
</dbReference>
<organism evidence="6 7">
    <name type="scientific">Paraburkholderia dioscoreae</name>
    <dbReference type="NCBI Taxonomy" id="2604047"/>
    <lineage>
        <taxon>Bacteria</taxon>
        <taxon>Pseudomonadati</taxon>
        <taxon>Pseudomonadota</taxon>
        <taxon>Betaproteobacteria</taxon>
        <taxon>Burkholderiales</taxon>
        <taxon>Burkholderiaceae</taxon>
        <taxon>Paraburkholderia</taxon>
    </lineage>
</organism>
<dbReference type="InterPro" id="IPR005119">
    <property type="entry name" value="LysR_subst-bd"/>
</dbReference>
<dbReference type="GO" id="GO:0043565">
    <property type="term" value="F:sequence-specific DNA binding"/>
    <property type="evidence" value="ECO:0007669"/>
    <property type="project" value="TreeGrafter"/>
</dbReference>
<dbReference type="Pfam" id="PF00126">
    <property type="entry name" value="HTH_1"/>
    <property type="match status" value="1"/>
</dbReference>
<dbReference type="InterPro" id="IPR058163">
    <property type="entry name" value="LysR-type_TF_proteobact-type"/>
</dbReference>
<feature type="domain" description="HTH lysR-type" evidence="5">
    <location>
        <begin position="44"/>
        <end position="101"/>
    </location>
</feature>
<proteinExistence type="inferred from homology"/>
<reference evidence="6 7" key="1">
    <citation type="submission" date="2019-08" db="EMBL/GenBank/DDBJ databases">
        <authorList>
            <person name="Herpell B J."/>
        </authorList>
    </citation>
    <scope>NUCLEOTIDE SEQUENCE [LARGE SCALE GENOMIC DNA]</scope>
    <source>
        <strain evidence="7">Msb3</strain>
    </source>
</reference>
<dbReference type="SUPFAM" id="SSF46785">
    <property type="entry name" value="Winged helix' DNA-binding domain"/>
    <property type="match status" value="1"/>
</dbReference>
<evidence type="ECO:0000256" key="4">
    <source>
        <dbReference type="ARBA" id="ARBA00023163"/>
    </source>
</evidence>
<dbReference type="CDD" id="cd08471">
    <property type="entry name" value="PBP2_CrgA_like_2"/>
    <property type="match status" value="1"/>
</dbReference>
<keyword evidence="2" id="KW-0805">Transcription regulation</keyword>